<dbReference type="Gene3D" id="1.20.58.420">
    <property type="entry name" value="AHSP"/>
    <property type="match status" value="1"/>
</dbReference>
<dbReference type="SUPFAM" id="SSF48340">
    <property type="entry name" value="Interferon-induced guanylate-binding protein 1 (GBP1), C-terminal domain"/>
    <property type="match status" value="1"/>
</dbReference>
<reference evidence="2" key="1">
    <citation type="submission" date="2025-08" db="UniProtKB">
        <authorList>
            <consortium name="RefSeq"/>
        </authorList>
    </citation>
    <scope>IDENTIFICATION</scope>
    <source>
        <tissue evidence="2">Whole organism</tissue>
    </source>
</reference>
<protein>
    <submittedName>
        <fullName evidence="2">Uncharacterized protein LOC125179181</fullName>
    </submittedName>
</protein>
<name>A0A979FTK8_HYAAZ</name>
<feature type="non-terminal residue" evidence="2">
    <location>
        <position position="144"/>
    </location>
</feature>
<accession>A0A979FTK8</accession>
<organism evidence="1 2">
    <name type="scientific">Hyalella azteca</name>
    <name type="common">Amphipod</name>
    <dbReference type="NCBI Taxonomy" id="294128"/>
    <lineage>
        <taxon>Eukaryota</taxon>
        <taxon>Metazoa</taxon>
        <taxon>Ecdysozoa</taxon>
        <taxon>Arthropoda</taxon>
        <taxon>Crustacea</taxon>
        <taxon>Multicrustacea</taxon>
        <taxon>Malacostraca</taxon>
        <taxon>Eumalacostraca</taxon>
        <taxon>Peracarida</taxon>
        <taxon>Amphipoda</taxon>
        <taxon>Senticaudata</taxon>
        <taxon>Talitrida</taxon>
        <taxon>Talitroidea</taxon>
        <taxon>Hyalellidae</taxon>
        <taxon>Hyalella</taxon>
    </lineage>
</organism>
<dbReference type="GO" id="GO:0003924">
    <property type="term" value="F:GTPase activity"/>
    <property type="evidence" value="ECO:0007669"/>
    <property type="project" value="InterPro"/>
</dbReference>
<evidence type="ECO:0000313" key="2">
    <source>
        <dbReference type="RefSeq" id="XP_047740520.1"/>
    </source>
</evidence>
<dbReference type="RefSeq" id="XP_047740520.1">
    <property type="nucleotide sequence ID" value="XM_047884564.1"/>
</dbReference>
<gene>
    <name evidence="2" type="primary">LOC125179181</name>
</gene>
<proteinExistence type="predicted"/>
<keyword evidence="1" id="KW-1185">Reference proteome</keyword>
<dbReference type="InterPro" id="IPR036543">
    <property type="entry name" value="Guanylate-bd_C_sf"/>
</dbReference>
<evidence type="ECO:0000313" key="1">
    <source>
        <dbReference type="Proteomes" id="UP000694843"/>
    </source>
</evidence>
<dbReference type="GO" id="GO:0005525">
    <property type="term" value="F:GTP binding"/>
    <property type="evidence" value="ECO:0007669"/>
    <property type="project" value="InterPro"/>
</dbReference>
<dbReference type="KEGG" id="hazt:125179181"/>
<dbReference type="AlphaFoldDB" id="A0A979FTK8"/>
<sequence>MHERVEIDESSRTAYELYKSTMDSKIKSQRRSFEVSLLNSCHSESKKEAITAYDKKNQYARNDASFGMAAEVRRSLETRIEQLFGTYVQRNNNMAMVEKAEERAKANKGPLGKTFGAVKEIVTAPVTLVESVVEDVAELISPSS</sequence>
<dbReference type="GeneID" id="125179181"/>
<dbReference type="Proteomes" id="UP000694843">
    <property type="component" value="Unplaced"/>
</dbReference>